<dbReference type="AlphaFoldDB" id="A0AAX3DXF9"/>
<feature type="transmembrane region" description="Helical" evidence="1">
    <location>
        <begin position="12"/>
        <end position="38"/>
    </location>
</feature>
<organism evidence="2 3">
    <name type="scientific">Rhodopseudomonas palustris</name>
    <dbReference type="NCBI Taxonomy" id="1076"/>
    <lineage>
        <taxon>Bacteria</taxon>
        <taxon>Pseudomonadati</taxon>
        <taxon>Pseudomonadota</taxon>
        <taxon>Alphaproteobacteria</taxon>
        <taxon>Hyphomicrobiales</taxon>
        <taxon>Nitrobacteraceae</taxon>
        <taxon>Rhodopseudomonas</taxon>
    </lineage>
</organism>
<evidence type="ECO:0000313" key="3">
    <source>
        <dbReference type="Proteomes" id="UP001163166"/>
    </source>
</evidence>
<keyword evidence="1" id="KW-0812">Transmembrane</keyword>
<dbReference type="RefSeq" id="WP_264074735.1">
    <property type="nucleotide sequence ID" value="NZ_CP076676.1"/>
</dbReference>
<protein>
    <submittedName>
        <fullName evidence="2">Uncharacterized protein</fullName>
    </submittedName>
</protein>
<proteinExistence type="predicted"/>
<evidence type="ECO:0000256" key="1">
    <source>
        <dbReference type="SAM" id="Phobius"/>
    </source>
</evidence>
<evidence type="ECO:0000313" key="2">
    <source>
        <dbReference type="EMBL" id="UYO39404.1"/>
    </source>
</evidence>
<keyword evidence="1" id="KW-0472">Membrane</keyword>
<sequence length="86" mass="9179">MSNLDKIEQIKLLANALNNLAVAVVSAGILGPAVALIYDFQKVTTETTLLWSLPVVCFCGAVILHLGGQLILMNLRKIDEGRNSGS</sequence>
<name>A0AAX3DXF9_RHOPL</name>
<gene>
    <name evidence="2" type="ORF">KQX62_22300</name>
</gene>
<reference evidence="2" key="1">
    <citation type="journal article" date="2022" name="Biol. Control">
        <title>In silico genomic analysis of Rhodopseudomonas palustris strains revealed potential biocontrol agents and crop yield enhancers.</title>
        <authorList>
            <person name="Surachat K."/>
            <person name="Kantachote D."/>
            <person name="Deachamag P."/>
            <person name="Wonglapsuwan M."/>
        </authorList>
    </citation>
    <scope>NUCLEOTIDE SEQUENCE</scope>
    <source>
        <strain evidence="2">TLS06</strain>
    </source>
</reference>
<accession>A0AAX3DXF9</accession>
<dbReference type="EMBL" id="CP076676">
    <property type="protein sequence ID" value="UYO39404.1"/>
    <property type="molecule type" value="Genomic_DNA"/>
</dbReference>
<dbReference type="Proteomes" id="UP001163166">
    <property type="component" value="Chromosome"/>
</dbReference>
<keyword evidence="1" id="KW-1133">Transmembrane helix</keyword>
<feature type="transmembrane region" description="Helical" evidence="1">
    <location>
        <begin position="50"/>
        <end position="72"/>
    </location>
</feature>